<dbReference type="AlphaFoldDB" id="A0A7G9W3N1"/>
<organism evidence="1 2">
    <name type="scientific">Alkalicella caledoniensis</name>
    <dbReference type="NCBI Taxonomy" id="2731377"/>
    <lineage>
        <taxon>Bacteria</taxon>
        <taxon>Bacillati</taxon>
        <taxon>Bacillota</taxon>
        <taxon>Clostridia</taxon>
        <taxon>Eubacteriales</taxon>
        <taxon>Proteinivoracaceae</taxon>
        <taxon>Alkalicella</taxon>
    </lineage>
</organism>
<evidence type="ECO:0000313" key="2">
    <source>
        <dbReference type="Proteomes" id="UP000516160"/>
    </source>
</evidence>
<reference evidence="1 2" key="1">
    <citation type="submission" date="2020-07" db="EMBL/GenBank/DDBJ databases">
        <title>Alkalicella. sp. LB2 genome.</title>
        <authorList>
            <person name="Postec A."/>
            <person name="Quemeneur M."/>
        </authorList>
    </citation>
    <scope>NUCLEOTIDE SEQUENCE [LARGE SCALE GENOMIC DNA]</scope>
    <source>
        <strain evidence="1 2">LB2</strain>
    </source>
</reference>
<name>A0A7G9W3N1_ALKCA</name>
<sequence length="141" mass="15821">MTSKYHDIINLPRHVSTKRPPMTAINRAAQFSPFAALTGHDAAIKETARLTDQRVELDEYTKDILNHRLQILADSINEHPEMAITYFQPDAKKSGGAYVTATGRAKKIDIYERVVIMTDATVIPIDEIISIEGQIFEAILK</sequence>
<keyword evidence="2" id="KW-1185">Reference proteome</keyword>
<evidence type="ECO:0008006" key="3">
    <source>
        <dbReference type="Google" id="ProtNLM"/>
    </source>
</evidence>
<dbReference type="RefSeq" id="WP_213166967.1">
    <property type="nucleotide sequence ID" value="NZ_CP058559.1"/>
</dbReference>
<dbReference type="EMBL" id="CP058559">
    <property type="protein sequence ID" value="QNO13293.1"/>
    <property type="molecule type" value="Genomic_DNA"/>
</dbReference>
<protein>
    <recommendedName>
        <fullName evidence="3">YolD-like protein</fullName>
    </recommendedName>
</protein>
<accession>A0A7G9W3N1</accession>
<proteinExistence type="predicted"/>
<dbReference type="Proteomes" id="UP000516160">
    <property type="component" value="Chromosome"/>
</dbReference>
<evidence type="ECO:0000313" key="1">
    <source>
        <dbReference type="EMBL" id="QNO13293.1"/>
    </source>
</evidence>
<gene>
    <name evidence="1" type="ORF">HYG86_00105</name>
</gene>
<dbReference type="KEGG" id="acae:HYG86_00105"/>